<evidence type="ECO:0000256" key="3">
    <source>
        <dbReference type="ARBA" id="ARBA00022499"/>
    </source>
</evidence>
<feature type="domain" description="TRAF-type" evidence="15">
    <location>
        <begin position="698"/>
        <end position="750"/>
    </location>
</feature>
<evidence type="ECO:0000256" key="2">
    <source>
        <dbReference type="ARBA" id="ARBA00022490"/>
    </source>
</evidence>
<dbReference type="Proteomes" id="UP001159428">
    <property type="component" value="Unassembled WGS sequence"/>
</dbReference>
<dbReference type="InterPro" id="IPR002083">
    <property type="entry name" value="MATH/TRAF_dom"/>
</dbReference>
<evidence type="ECO:0000256" key="9">
    <source>
        <dbReference type="ARBA" id="ARBA00022843"/>
    </source>
</evidence>
<dbReference type="InterPro" id="IPR013083">
    <property type="entry name" value="Znf_RING/FYVE/PHD"/>
</dbReference>
<comment type="caution">
    <text evidence="16">The sequence shown here is derived from an EMBL/GenBank/DDBJ whole genome shotgun (WGS) entry which is preliminary data.</text>
</comment>
<evidence type="ECO:0000256" key="1">
    <source>
        <dbReference type="ARBA" id="ARBA00004496"/>
    </source>
</evidence>
<keyword evidence="8 11" id="KW-0862">Zinc</keyword>
<protein>
    <recommendedName>
        <fullName evidence="18">RING-type E3 ubiquitin transferase</fullName>
    </recommendedName>
</protein>
<dbReference type="InterPro" id="IPR001293">
    <property type="entry name" value="Znf_TRAF"/>
</dbReference>
<evidence type="ECO:0000259" key="14">
    <source>
        <dbReference type="PROSITE" id="PS50144"/>
    </source>
</evidence>
<reference evidence="16 17" key="1">
    <citation type="submission" date="2022-05" db="EMBL/GenBank/DDBJ databases">
        <authorList>
            <consortium name="Genoscope - CEA"/>
            <person name="William W."/>
        </authorList>
    </citation>
    <scope>NUCLEOTIDE SEQUENCE [LARGE SCALE GENOMIC DNA]</scope>
</reference>
<dbReference type="GO" id="GO:0043122">
    <property type="term" value="P:regulation of canonical NF-kappaB signal transduction"/>
    <property type="evidence" value="ECO:0007669"/>
    <property type="project" value="TreeGrafter"/>
</dbReference>
<dbReference type="Gene3D" id="2.60.210.10">
    <property type="entry name" value="Apoptosis, Tumor Necrosis Factor Receptor Associated Protein 2, Chain A"/>
    <property type="match status" value="2"/>
</dbReference>
<proteinExistence type="predicted"/>
<evidence type="ECO:0000256" key="12">
    <source>
        <dbReference type="SAM" id="Coils"/>
    </source>
</evidence>
<feature type="domain" description="MATH" evidence="14">
    <location>
        <begin position="944"/>
        <end position="1088"/>
    </location>
</feature>
<dbReference type="InterPro" id="IPR049342">
    <property type="entry name" value="TRAF1-6_MATH_dom"/>
</dbReference>
<dbReference type="SUPFAM" id="SSF49599">
    <property type="entry name" value="TRAF domain-like"/>
    <property type="match status" value="4"/>
</dbReference>
<evidence type="ECO:0000256" key="7">
    <source>
        <dbReference type="ARBA" id="ARBA00022771"/>
    </source>
</evidence>
<feature type="domain" description="TRAF-type" evidence="15">
    <location>
        <begin position="643"/>
        <end position="690"/>
    </location>
</feature>
<keyword evidence="10 12" id="KW-0175">Coiled coil</keyword>
<feature type="zinc finger region" description="TRAF-type" evidence="11">
    <location>
        <begin position="159"/>
        <end position="209"/>
    </location>
</feature>
<dbReference type="Pfam" id="PF00097">
    <property type="entry name" value="zf-C3HC4"/>
    <property type="match status" value="1"/>
</dbReference>
<dbReference type="InterPro" id="IPR018957">
    <property type="entry name" value="Znf_C3HC4_RING-type"/>
</dbReference>
<name>A0AAU9VV57_9CNID</name>
<keyword evidence="9" id="KW-0832">Ubl conjugation</keyword>
<dbReference type="PROSITE" id="PS00518">
    <property type="entry name" value="ZF_RING_1"/>
    <property type="match status" value="1"/>
</dbReference>
<keyword evidence="17" id="KW-1185">Reference proteome</keyword>
<dbReference type="PANTHER" id="PTHR10131:SF138">
    <property type="entry name" value="RE66324P"/>
    <property type="match status" value="1"/>
</dbReference>
<evidence type="ECO:0000256" key="10">
    <source>
        <dbReference type="ARBA" id="ARBA00023054"/>
    </source>
</evidence>
<evidence type="ECO:0000256" key="6">
    <source>
        <dbReference type="ARBA" id="ARBA00022737"/>
    </source>
</evidence>
<feature type="domain" description="TRAF-type" evidence="15">
    <location>
        <begin position="103"/>
        <end position="157"/>
    </location>
</feature>
<gene>
    <name evidence="16" type="ORF">PMEA_00021324</name>
</gene>
<keyword evidence="5 11" id="KW-0479">Metal-binding</keyword>
<keyword evidence="4" id="KW-0053">Apoptosis</keyword>
<dbReference type="GO" id="GO:0006915">
    <property type="term" value="P:apoptotic process"/>
    <property type="evidence" value="ECO:0007669"/>
    <property type="project" value="UniProtKB-KW"/>
</dbReference>
<evidence type="ECO:0000313" key="17">
    <source>
        <dbReference type="Proteomes" id="UP001159428"/>
    </source>
</evidence>
<dbReference type="PROSITE" id="PS50145">
    <property type="entry name" value="ZF_TRAF"/>
    <property type="match status" value="4"/>
</dbReference>
<evidence type="ECO:0008006" key="18">
    <source>
        <dbReference type="Google" id="ProtNLM"/>
    </source>
</evidence>
<dbReference type="GO" id="GO:0005737">
    <property type="term" value="C:cytoplasm"/>
    <property type="evidence" value="ECO:0007669"/>
    <property type="project" value="UniProtKB-SubCell"/>
</dbReference>
<keyword evidence="3" id="KW-1017">Isopeptide bond</keyword>
<evidence type="ECO:0000313" key="16">
    <source>
        <dbReference type="EMBL" id="CAH3037729.1"/>
    </source>
</evidence>
<dbReference type="EMBL" id="CALNXJ010000004">
    <property type="protein sequence ID" value="CAH3037729.1"/>
    <property type="molecule type" value="Genomic_DNA"/>
</dbReference>
<dbReference type="PROSITE" id="PS50089">
    <property type="entry name" value="ZF_RING_2"/>
    <property type="match status" value="1"/>
</dbReference>
<dbReference type="SUPFAM" id="SSF57850">
    <property type="entry name" value="RING/U-box"/>
    <property type="match status" value="2"/>
</dbReference>
<feature type="zinc finger region" description="TRAF-type" evidence="11">
    <location>
        <begin position="698"/>
        <end position="750"/>
    </location>
</feature>
<dbReference type="GO" id="GO:0008270">
    <property type="term" value="F:zinc ion binding"/>
    <property type="evidence" value="ECO:0007669"/>
    <property type="project" value="UniProtKB-KW"/>
</dbReference>
<dbReference type="GO" id="GO:0009898">
    <property type="term" value="C:cytoplasmic side of plasma membrane"/>
    <property type="evidence" value="ECO:0007669"/>
    <property type="project" value="TreeGrafter"/>
</dbReference>
<evidence type="ECO:0000259" key="13">
    <source>
        <dbReference type="PROSITE" id="PS50089"/>
    </source>
</evidence>
<organism evidence="16 17">
    <name type="scientific">Pocillopora meandrina</name>
    <dbReference type="NCBI Taxonomy" id="46732"/>
    <lineage>
        <taxon>Eukaryota</taxon>
        <taxon>Metazoa</taxon>
        <taxon>Cnidaria</taxon>
        <taxon>Anthozoa</taxon>
        <taxon>Hexacorallia</taxon>
        <taxon>Scleractinia</taxon>
        <taxon>Astrocoeniina</taxon>
        <taxon>Pocilloporidae</taxon>
        <taxon>Pocillopora</taxon>
    </lineage>
</organism>
<dbReference type="SMART" id="SM00061">
    <property type="entry name" value="MATH"/>
    <property type="match status" value="2"/>
</dbReference>
<dbReference type="PANTHER" id="PTHR10131">
    <property type="entry name" value="TNF RECEPTOR ASSOCIATED FACTOR"/>
    <property type="match status" value="1"/>
</dbReference>
<dbReference type="Pfam" id="PF21355">
    <property type="entry name" value="TRAF-mep_MATH"/>
    <property type="match status" value="2"/>
</dbReference>
<feature type="coiled-coil region" evidence="12">
    <location>
        <begin position="351"/>
        <end position="395"/>
    </location>
</feature>
<feature type="zinc finger region" description="TRAF-type" evidence="11">
    <location>
        <begin position="103"/>
        <end position="157"/>
    </location>
</feature>
<dbReference type="SMART" id="SM00184">
    <property type="entry name" value="RING"/>
    <property type="match status" value="2"/>
</dbReference>
<feature type="domain" description="MATH" evidence="14">
    <location>
        <begin position="416"/>
        <end position="560"/>
    </location>
</feature>
<evidence type="ECO:0000256" key="5">
    <source>
        <dbReference type="ARBA" id="ARBA00022723"/>
    </source>
</evidence>
<keyword evidence="7 11" id="KW-0863">Zinc-finger</keyword>
<comment type="subcellular location">
    <subcellularLocation>
        <location evidence="1">Cytoplasm</location>
    </subcellularLocation>
</comment>
<dbReference type="FunFam" id="2.60.210.10:FF:000001">
    <property type="entry name" value="TNF receptor-associated factor"/>
    <property type="match status" value="2"/>
</dbReference>
<dbReference type="AlphaFoldDB" id="A0AAU9VV57"/>
<feature type="zinc finger region" description="TRAF-type" evidence="11">
    <location>
        <begin position="643"/>
        <end position="690"/>
    </location>
</feature>
<evidence type="ECO:0000256" key="11">
    <source>
        <dbReference type="PROSITE-ProRule" id="PRU00207"/>
    </source>
</evidence>
<keyword evidence="2" id="KW-0963">Cytoplasm</keyword>
<evidence type="ECO:0000256" key="4">
    <source>
        <dbReference type="ARBA" id="ARBA00022703"/>
    </source>
</evidence>
<accession>A0AAU9VV57</accession>
<dbReference type="GO" id="GO:0005164">
    <property type="term" value="F:tumor necrosis factor receptor binding"/>
    <property type="evidence" value="ECO:0007669"/>
    <property type="project" value="TreeGrafter"/>
</dbReference>
<dbReference type="InterPro" id="IPR008974">
    <property type="entry name" value="TRAF-like"/>
</dbReference>
<keyword evidence="6" id="KW-0677">Repeat</keyword>
<dbReference type="InterPro" id="IPR017907">
    <property type="entry name" value="Znf_RING_CS"/>
</dbReference>
<evidence type="ECO:0000256" key="8">
    <source>
        <dbReference type="ARBA" id="ARBA00022833"/>
    </source>
</evidence>
<feature type="domain" description="TRAF-type" evidence="15">
    <location>
        <begin position="159"/>
        <end position="209"/>
    </location>
</feature>
<feature type="domain" description="RING-type" evidence="13">
    <location>
        <begin position="580"/>
        <end position="625"/>
    </location>
</feature>
<evidence type="ECO:0000259" key="15">
    <source>
        <dbReference type="PROSITE" id="PS50145"/>
    </source>
</evidence>
<dbReference type="InterPro" id="IPR001841">
    <property type="entry name" value="Znf_RING"/>
</dbReference>
<dbReference type="Gene3D" id="3.30.40.10">
    <property type="entry name" value="Zinc/RING finger domain, C3HC4 (zinc finger)"/>
    <property type="match status" value="6"/>
</dbReference>
<feature type="coiled-coil region" evidence="12">
    <location>
        <begin position="893"/>
        <end position="920"/>
    </location>
</feature>
<dbReference type="PROSITE" id="PS50144">
    <property type="entry name" value="MATH"/>
    <property type="match status" value="2"/>
</dbReference>
<sequence>MPGYHLPDDDLEHISPKYICKHCHLLLRDPVQTPCAHFYCRGCFEHLKRDAVFKCQIDDEEFSAARIFPDGCVKKEIQSLTVHCLHIAHGCEWEGKISDQEEHLANCDYQEIDCVYKDKCKTKLLKKDLAQHLEKECSQRKAECEHCRQELPISELKDHYKNTCQSLPVRCIFCNKKDIPRGNMEAHRDPENGDCEESKVPCPFRLFGCETTEEMKRSERREHDENLVVFHLGLLPSFVLRLRDQLGFFVSEIKPLREGVAVMGRLKSTVSQLVSQVTAVVRENGSIQDELHDLRSRLMHVEDTLVEPDSVPTGQHGSLAAQYQQITNVLDDVKRAISNMQGQFANHEFLLTEANQAIHEQNNEIVWLKRQDERNRELLRRLQAKVDSMEEATRTTNLPPVAALSSNRDQEPYSFDGVLLWRISNVSAKIYDSFNEPEKSYYSPPFYTSRQGYKMCARIYLNGDGTGKGTHISLFFVLMRGEYDPLLRWPFRQKVTFMLLDQNNVEHVIDAFRPDPNSSSFHRPRRETNIASGCPLFFPLTELNKHAYIKDEVMFIKVIVDCSDLLEVLHLEGTDPKHLCTKCNDLLQEPKQTSCGHRYCRRCIDSVFPDKFVEREILQLVLHCPRFEKGCQWIGQLKHRQDHDHTCEFVEIPCLHSNCGTMVQRSDLASHLKNDCRYREELCTYCGKRILVIDMTDHHQTDCPSYPQSCPECGKEDIPRCQVSVHLDSVVGDCQEMKTVCPFAAMGCKEIKPMRFNERKDHLKEYTPEHMTYLLQHFTKLSSLVSRTLNSASSSNINDLIVPIEKQLDHSIKQIGAALVETDALKSRGDQQESRIKNLEKAVDHFRLLGDSSDCNEQLELSTKVSDQAAKIADLEVFMIEGNKNDEDLGRQINGLKRENEKFKEVVSKIQRRLESIEHTLGLHNVLLADLEEQVKQKEVSSHNGILLWKISDFARKKQDALSGRRVSLCSPPFYASSYGYKMCVRLYLNGDGMGKGTYISLFFVVMRGPYDALLRWPFRQKVTFMLLDQDNVEHVIDAFRPDPSSDSFQRPRREMNIASGCPTFCHLSELNNHAYVRDDTMFLKVMIDTTDI</sequence>
<dbReference type="Pfam" id="PF02176">
    <property type="entry name" value="zf-TRAF"/>
    <property type="match status" value="2"/>
</dbReference>